<dbReference type="InterPro" id="IPR018062">
    <property type="entry name" value="HTH_AraC-typ_CS"/>
</dbReference>
<dbReference type="Proteomes" id="UP001595696">
    <property type="component" value="Unassembled WGS sequence"/>
</dbReference>
<keyword evidence="6" id="KW-1185">Reference proteome</keyword>
<accession>A0ABV8DWF1</accession>
<dbReference type="PROSITE" id="PS00041">
    <property type="entry name" value="HTH_ARAC_FAMILY_1"/>
    <property type="match status" value="1"/>
</dbReference>
<evidence type="ECO:0000256" key="1">
    <source>
        <dbReference type="ARBA" id="ARBA00023015"/>
    </source>
</evidence>
<dbReference type="Gene3D" id="1.10.10.60">
    <property type="entry name" value="Homeodomain-like"/>
    <property type="match status" value="2"/>
</dbReference>
<dbReference type="InterPro" id="IPR009057">
    <property type="entry name" value="Homeodomain-like_sf"/>
</dbReference>
<dbReference type="InterPro" id="IPR032783">
    <property type="entry name" value="AraC_lig"/>
</dbReference>
<proteinExistence type="predicted"/>
<organism evidence="5 6">
    <name type="scientific">Nocardia jiangsuensis</name>
    <dbReference type="NCBI Taxonomy" id="1691563"/>
    <lineage>
        <taxon>Bacteria</taxon>
        <taxon>Bacillati</taxon>
        <taxon>Actinomycetota</taxon>
        <taxon>Actinomycetes</taxon>
        <taxon>Mycobacteriales</taxon>
        <taxon>Nocardiaceae</taxon>
        <taxon>Nocardia</taxon>
    </lineage>
</organism>
<evidence type="ECO:0000259" key="4">
    <source>
        <dbReference type="PROSITE" id="PS01124"/>
    </source>
</evidence>
<dbReference type="Pfam" id="PF12852">
    <property type="entry name" value="Cupin_6"/>
    <property type="match status" value="1"/>
</dbReference>
<evidence type="ECO:0000256" key="3">
    <source>
        <dbReference type="ARBA" id="ARBA00023163"/>
    </source>
</evidence>
<sequence length="327" mass="34534">MPPTLDFLSGTLTFTEHAGLDPVSGLIAAARTGRPAAGLFVRHAPWGRRYPVVPGAGFHVVVEGSCVLGAADAEPVTLHSGDVLFMPRGADHDLADTTGSAITETAHPGEPRIVAGPGERCVLLCGAYELDSDRAHPLIATLPEFVHLPGRPERHRALNAAVDLLLAEITERRPGADAAIPALLDTMLLYVLRAWLAEQAAAEHPAGWAAALTDPAVSTALHAIHADPAQPWTVTTLGARAGVSRATMARRFTATVGEPPLAYVARWRMLTAARMLRESDATLTAVARAVGYASEFAFAKAFKRAYGTAPGRYRRRGIDFAGQGPVG</sequence>
<comment type="caution">
    <text evidence="5">The sequence shown here is derived from an EMBL/GenBank/DDBJ whole genome shotgun (WGS) entry which is preliminary data.</text>
</comment>
<dbReference type="EMBL" id="JBHSAX010000014">
    <property type="protein sequence ID" value="MFC3963682.1"/>
    <property type="molecule type" value="Genomic_DNA"/>
</dbReference>
<dbReference type="Pfam" id="PF12833">
    <property type="entry name" value="HTH_18"/>
    <property type="match status" value="1"/>
</dbReference>
<dbReference type="PANTHER" id="PTHR46796">
    <property type="entry name" value="HTH-TYPE TRANSCRIPTIONAL ACTIVATOR RHAS-RELATED"/>
    <property type="match status" value="1"/>
</dbReference>
<dbReference type="InterPro" id="IPR050204">
    <property type="entry name" value="AraC_XylS_family_regulators"/>
</dbReference>
<evidence type="ECO:0000313" key="5">
    <source>
        <dbReference type="EMBL" id="MFC3963682.1"/>
    </source>
</evidence>
<gene>
    <name evidence="5" type="ORF">ACFO0B_16945</name>
</gene>
<dbReference type="PRINTS" id="PR00032">
    <property type="entry name" value="HTHARAC"/>
</dbReference>
<dbReference type="InterPro" id="IPR011051">
    <property type="entry name" value="RmlC_Cupin_sf"/>
</dbReference>
<dbReference type="SUPFAM" id="SSF51182">
    <property type="entry name" value="RmlC-like cupins"/>
    <property type="match status" value="1"/>
</dbReference>
<protein>
    <submittedName>
        <fullName evidence="5">Cupin domain-containing protein</fullName>
    </submittedName>
</protein>
<dbReference type="PROSITE" id="PS01124">
    <property type="entry name" value="HTH_ARAC_FAMILY_2"/>
    <property type="match status" value="1"/>
</dbReference>
<keyword evidence="2" id="KW-0238">DNA-binding</keyword>
<dbReference type="InterPro" id="IPR020449">
    <property type="entry name" value="Tscrpt_reg_AraC-type_HTH"/>
</dbReference>
<dbReference type="SMART" id="SM00342">
    <property type="entry name" value="HTH_ARAC"/>
    <property type="match status" value="1"/>
</dbReference>
<dbReference type="PANTHER" id="PTHR46796:SF13">
    <property type="entry name" value="HTH-TYPE TRANSCRIPTIONAL ACTIVATOR RHAS"/>
    <property type="match status" value="1"/>
</dbReference>
<dbReference type="RefSeq" id="WP_378613429.1">
    <property type="nucleotide sequence ID" value="NZ_JBHSAX010000014.1"/>
</dbReference>
<feature type="domain" description="HTH araC/xylS-type" evidence="4">
    <location>
        <begin position="218"/>
        <end position="316"/>
    </location>
</feature>
<keyword evidence="1" id="KW-0805">Transcription regulation</keyword>
<dbReference type="SUPFAM" id="SSF46689">
    <property type="entry name" value="Homeodomain-like"/>
    <property type="match status" value="2"/>
</dbReference>
<name>A0ABV8DWF1_9NOCA</name>
<evidence type="ECO:0000256" key="2">
    <source>
        <dbReference type="ARBA" id="ARBA00023125"/>
    </source>
</evidence>
<evidence type="ECO:0000313" key="6">
    <source>
        <dbReference type="Proteomes" id="UP001595696"/>
    </source>
</evidence>
<reference evidence="6" key="1">
    <citation type="journal article" date="2019" name="Int. J. Syst. Evol. Microbiol.">
        <title>The Global Catalogue of Microorganisms (GCM) 10K type strain sequencing project: providing services to taxonomists for standard genome sequencing and annotation.</title>
        <authorList>
            <consortium name="The Broad Institute Genomics Platform"/>
            <consortium name="The Broad Institute Genome Sequencing Center for Infectious Disease"/>
            <person name="Wu L."/>
            <person name="Ma J."/>
        </authorList>
    </citation>
    <scope>NUCLEOTIDE SEQUENCE [LARGE SCALE GENOMIC DNA]</scope>
    <source>
        <strain evidence="6">CGMCC 4.7330</strain>
    </source>
</reference>
<keyword evidence="3" id="KW-0804">Transcription</keyword>
<dbReference type="InterPro" id="IPR018060">
    <property type="entry name" value="HTH_AraC"/>
</dbReference>